<protein>
    <submittedName>
        <fullName evidence="1">Uncharacterized protein</fullName>
    </submittedName>
</protein>
<proteinExistence type="predicted"/>
<gene>
    <name evidence="1" type="ORF">SAMN02745751_01526</name>
</gene>
<organism evidence="1 2">
    <name type="scientific">Dethiosulfatibacter aminovorans DSM 17477</name>
    <dbReference type="NCBI Taxonomy" id="1121476"/>
    <lineage>
        <taxon>Bacteria</taxon>
        <taxon>Bacillati</taxon>
        <taxon>Bacillota</taxon>
        <taxon>Tissierellia</taxon>
        <taxon>Dethiosulfatibacter</taxon>
    </lineage>
</organism>
<dbReference type="Proteomes" id="UP000184052">
    <property type="component" value="Unassembled WGS sequence"/>
</dbReference>
<evidence type="ECO:0000313" key="2">
    <source>
        <dbReference type="Proteomes" id="UP000184052"/>
    </source>
</evidence>
<name>A0A1M6FSW5_9FIRM</name>
<dbReference type="EMBL" id="FQZL01000009">
    <property type="protein sequence ID" value="SHJ00753.1"/>
    <property type="molecule type" value="Genomic_DNA"/>
</dbReference>
<evidence type="ECO:0000313" key="1">
    <source>
        <dbReference type="EMBL" id="SHJ00753.1"/>
    </source>
</evidence>
<sequence length="92" mass="10936">MFKVWGKVIKNNKILESIDIIDTSTESPKEKFKRSVEKICYQLDLSTPLWLMQHDNELRTFKRATFSSDDFVEFVEFDKLEVDLISTDEKKQ</sequence>
<accession>A0A1M6FSW5</accession>
<dbReference type="OrthoDB" id="2084516at2"/>
<keyword evidence="2" id="KW-1185">Reference proteome</keyword>
<dbReference type="RefSeq" id="WP_073048987.1">
    <property type="nucleotide sequence ID" value="NZ_FQZL01000009.1"/>
</dbReference>
<reference evidence="1 2" key="1">
    <citation type="submission" date="2016-11" db="EMBL/GenBank/DDBJ databases">
        <authorList>
            <person name="Jaros S."/>
            <person name="Januszkiewicz K."/>
            <person name="Wedrychowicz H."/>
        </authorList>
    </citation>
    <scope>NUCLEOTIDE SEQUENCE [LARGE SCALE GENOMIC DNA]</scope>
    <source>
        <strain evidence="1 2">DSM 17477</strain>
    </source>
</reference>
<dbReference type="STRING" id="1121476.SAMN02745751_01526"/>
<dbReference type="AlphaFoldDB" id="A0A1M6FSW5"/>